<dbReference type="InterPro" id="IPR025452">
    <property type="entry name" value="DUF4218"/>
</dbReference>
<evidence type="ECO:0000256" key="1">
    <source>
        <dbReference type="SAM" id="Phobius"/>
    </source>
</evidence>
<dbReference type="EnsemblPlants" id="OB11G16940.1">
    <property type="protein sequence ID" value="OB11G16940.1"/>
    <property type="gene ID" value="OB11G16940"/>
</dbReference>
<organism evidence="3">
    <name type="scientific">Oryza brachyantha</name>
    <name type="common">malo sina</name>
    <dbReference type="NCBI Taxonomy" id="4533"/>
    <lineage>
        <taxon>Eukaryota</taxon>
        <taxon>Viridiplantae</taxon>
        <taxon>Streptophyta</taxon>
        <taxon>Embryophyta</taxon>
        <taxon>Tracheophyta</taxon>
        <taxon>Spermatophyta</taxon>
        <taxon>Magnoliopsida</taxon>
        <taxon>Liliopsida</taxon>
        <taxon>Poales</taxon>
        <taxon>Poaceae</taxon>
        <taxon>BOP clade</taxon>
        <taxon>Oryzoideae</taxon>
        <taxon>Oryzeae</taxon>
        <taxon>Oryzinae</taxon>
        <taxon>Oryza</taxon>
    </lineage>
</organism>
<dbReference type="Proteomes" id="UP000006038">
    <property type="component" value="Chromosome 11"/>
</dbReference>
<evidence type="ECO:0000259" key="2">
    <source>
        <dbReference type="Pfam" id="PF13960"/>
    </source>
</evidence>
<reference evidence="3" key="2">
    <citation type="submission" date="2013-04" db="UniProtKB">
        <authorList>
            <consortium name="EnsemblPlants"/>
        </authorList>
    </citation>
    <scope>IDENTIFICATION</scope>
</reference>
<keyword evidence="1" id="KW-0812">Transmembrane</keyword>
<proteinExistence type="predicted"/>
<keyword evidence="1" id="KW-1133">Transmembrane helix</keyword>
<protein>
    <recommendedName>
        <fullName evidence="2">DUF4218 domain-containing protein</fullName>
    </recommendedName>
</protein>
<feature type="transmembrane region" description="Helical" evidence="1">
    <location>
        <begin position="36"/>
        <end position="54"/>
    </location>
</feature>
<name>J3N7A8_ORYBR</name>
<reference evidence="3" key="1">
    <citation type="journal article" date="2013" name="Nat. Commun.">
        <title>Whole-genome sequencing of Oryza brachyantha reveals mechanisms underlying Oryza genome evolution.</title>
        <authorList>
            <person name="Chen J."/>
            <person name="Huang Q."/>
            <person name="Gao D."/>
            <person name="Wang J."/>
            <person name="Lang Y."/>
            <person name="Liu T."/>
            <person name="Li B."/>
            <person name="Bai Z."/>
            <person name="Luis Goicoechea J."/>
            <person name="Liang C."/>
            <person name="Chen C."/>
            <person name="Zhang W."/>
            <person name="Sun S."/>
            <person name="Liao Y."/>
            <person name="Zhang X."/>
            <person name="Yang L."/>
            <person name="Song C."/>
            <person name="Wang M."/>
            <person name="Shi J."/>
            <person name="Liu G."/>
            <person name="Liu J."/>
            <person name="Zhou H."/>
            <person name="Zhou W."/>
            <person name="Yu Q."/>
            <person name="An N."/>
            <person name="Chen Y."/>
            <person name="Cai Q."/>
            <person name="Wang B."/>
            <person name="Liu B."/>
            <person name="Min J."/>
            <person name="Huang Y."/>
            <person name="Wu H."/>
            <person name="Li Z."/>
            <person name="Zhang Y."/>
            <person name="Yin Y."/>
            <person name="Song W."/>
            <person name="Jiang J."/>
            <person name="Jackson S.A."/>
            <person name="Wing R.A."/>
            <person name="Wang J."/>
            <person name="Chen M."/>
        </authorList>
    </citation>
    <scope>NUCLEOTIDE SEQUENCE [LARGE SCALE GENOMIC DNA]</scope>
    <source>
        <strain evidence="3">cv. IRGC 101232</strain>
    </source>
</reference>
<dbReference type="Gramene" id="OB11G16940.1">
    <property type="protein sequence ID" value="OB11G16940.1"/>
    <property type="gene ID" value="OB11G16940"/>
</dbReference>
<feature type="domain" description="DUF4218" evidence="2">
    <location>
        <begin position="104"/>
        <end position="129"/>
    </location>
</feature>
<keyword evidence="4" id="KW-1185">Reference proteome</keyword>
<evidence type="ECO:0000313" key="3">
    <source>
        <dbReference type="EnsemblPlants" id="OB11G16940.1"/>
    </source>
</evidence>
<dbReference type="Pfam" id="PF13960">
    <property type="entry name" value="DUF4218"/>
    <property type="match status" value="1"/>
</dbReference>
<evidence type="ECO:0000313" key="4">
    <source>
        <dbReference type="Proteomes" id="UP000006038"/>
    </source>
</evidence>
<accession>J3N7A8</accession>
<keyword evidence="1" id="KW-0472">Membrane</keyword>
<dbReference type="HOGENOM" id="CLU_1573045_0_0_1"/>
<dbReference type="AlphaFoldDB" id="J3N7A8"/>
<sequence length="170" mass="19715">MARSTCRVGPCHAGRQAALAAQVKNSDLEMTSIFDGLYFMPVTNMVFVMGYNIFCDRKQLDLNAIKKLLLFPRPSDRYLAGVEGFLDFAYREKNPNDKIRCPFAHLATEAKIGGPVCYRLTYFVERMHAEEIRKTYRPGRITLNIIERTQNEKFHEWFKAYVHPIVMVEN</sequence>